<dbReference type="InterPro" id="IPR041373">
    <property type="entry name" value="RT_RNaseH"/>
</dbReference>
<dbReference type="Proteomes" id="UP001227230">
    <property type="component" value="Chromosome 4"/>
</dbReference>
<keyword evidence="4" id="KW-0255">Endonuclease</keyword>
<evidence type="ECO:0000256" key="6">
    <source>
        <dbReference type="ARBA" id="ARBA00022918"/>
    </source>
</evidence>
<evidence type="ECO:0000256" key="4">
    <source>
        <dbReference type="ARBA" id="ARBA00022759"/>
    </source>
</evidence>
<dbReference type="InterPro" id="IPR043502">
    <property type="entry name" value="DNA/RNA_pol_sf"/>
</dbReference>
<keyword evidence="6" id="KW-0695">RNA-directed DNA polymerase</keyword>
<feature type="compositionally biased region" description="Basic and acidic residues" evidence="7">
    <location>
        <begin position="201"/>
        <end position="212"/>
    </location>
</feature>
<keyword evidence="3" id="KW-0540">Nuclease</keyword>
<dbReference type="Pfam" id="PF17917">
    <property type="entry name" value="RT_RNaseH"/>
    <property type="match status" value="1"/>
</dbReference>
<dbReference type="PANTHER" id="PTHR48475">
    <property type="entry name" value="RIBONUCLEASE H"/>
    <property type="match status" value="1"/>
</dbReference>
<gene>
    <name evidence="9" type="ORF">VitviT2T_005583</name>
</gene>
<feature type="domain" description="Reverse transcriptase RNase H-like" evidence="8">
    <location>
        <begin position="81"/>
        <end position="172"/>
    </location>
</feature>
<keyword evidence="2" id="KW-0548">Nucleotidyltransferase</keyword>
<sequence>MKYPEKVEHRPDRIAAVRHPDKVEHWPDRIPDVRYPDGMSDDFCLGGMSYATRRKGGRLRVQGRGSHEAIFREDPTYLAVTNWAVSAVLLSSLLPREQRPVYFISKALTDAETRYSRMEQTVLALRTTAQKLRPYFQAHPTTVLTNQPLQNVLHKWDITGKMLRWAIELSEYGIDHQPRLSLKGQVMTDFIAELPEARAPDKEWTPDDRWSLHVDGASRSS</sequence>
<dbReference type="PANTHER" id="PTHR48475:SF2">
    <property type="entry name" value="RIBONUCLEASE H"/>
    <property type="match status" value="1"/>
</dbReference>
<keyword evidence="10" id="KW-1185">Reference proteome</keyword>
<evidence type="ECO:0000313" key="9">
    <source>
        <dbReference type="EMBL" id="WJZ86089.1"/>
    </source>
</evidence>
<dbReference type="SUPFAM" id="SSF56672">
    <property type="entry name" value="DNA/RNA polymerases"/>
    <property type="match status" value="1"/>
</dbReference>
<evidence type="ECO:0000313" key="10">
    <source>
        <dbReference type="Proteomes" id="UP001227230"/>
    </source>
</evidence>
<dbReference type="EMBL" id="CP126651">
    <property type="protein sequence ID" value="WJZ86089.1"/>
    <property type="molecule type" value="Genomic_DNA"/>
</dbReference>
<protein>
    <recommendedName>
        <fullName evidence="8">Reverse transcriptase RNase H-like domain-containing protein</fullName>
    </recommendedName>
</protein>
<keyword evidence="1" id="KW-0808">Transferase</keyword>
<organism evidence="9 10">
    <name type="scientific">Vitis vinifera</name>
    <name type="common">Grape</name>
    <dbReference type="NCBI Taxonomy" id="29760"/>
    <lineage>
        <taxon>Eukaryota</taxon>
        <taxon>Viridiplantae</taxon>
        <taxon>Streptophyta</taxon>
        <taxon>Embryophyta</taxon>
        <taxon>Tracheophyta</taxon>
        <taxon>Spermatophyta</taxon>
        <taxon>Magnoliopsida</taxon>
        <taxon>eudicotyledons</taxon>
        <taxon>Gunneridae</taxon>
        <taxon>Pentapetalae</taxon>
        <taxon>rosids</taxon>
        <taxon>Vitales</taxon>
        <taxon>Vitaceae</taxon>
        <taxon>Viteae</taxon>
        <taxon>Vitis</taxon>
    </lineage>
</organism>
<evidence type="ECO:0000256" key="3">
    <source>
        <dbReference type="ARBA" id="ARBA00022722"/>
    </source>
</evidence>
<evidence type="ECO:0000259" key="8">
    <source>
        <dbReference type="Pfam" id="PF17917"/>
    </source>
</evidence>
<evidence type="ECO:0000256" key="1">
    <source>
        <dbReference type="ARBA" id="ARBA00022679"/>
    </source>
</evidence>
<reference evidence="9 10" key="1">
    <citation type="journal article" date="2023" name="Hortic Res">
        <title>The complete reference genome for grapevine (Vitis vinifera L.) genetics and breeding.</title>
        <authorList>
            <person name="Shi X."/>
            <person name="Cao S."/>
            <person name="Wang X."/>
            <person name="Huang S."/>
            <person name="Wang Y."/>
            <person name="Liu Z."/>
            <person name="Liu W."/>
            <person name="Leng X."/>
            <person name="Peng Y."/>
            <person name="Wang N."/>
            <person name="Wang Y."/>
            <person name="Ma Z."/>
            <person name="Xu X."/>
            <person name="Zhang F."/>
            <person name="Xue H."/>
            <person name="Zhong H."/>
            <person name="Wang Y."/>
            <person name="Zhang K."/>
            <person name="Velt A."/>
            <person name="Avia K."/>
            <person name="Holtgrawe D."/>
            <person name="Grimplet J."/>
            <person name="Matus J.T."/>
            <person name="Ware D."/>
            <person name="Wu X."/>
            <person name="Wang H."/>
            <person name="Liu C."/>
            <person name="Fang Y."/>
            <person name="Rustenholz C."/>
            <person name="Cheng Z."/>
            <person name="Xiao H."/>
            <person name="Zhou Y."/>
        </authorList>
    </citation>
    <scope>NUCLEOTIDE SEQUENCE [LARGE SCALE GENOMIC DNA]</scope>
    <source>
        <strain evidence="10">cv. Pinot noir / PN40024</strain>
        <tissue evidence="9">Leaf</tissue>
    </source>
</reference>
<keyword evidence="5" id="KW-0378">Hydrolase</keyword>
<accession>A0ABY9BTN4</accession>
<evidence type="ECO:0000256" key="5">
    <source>
        <dbReference type="ARBA" id="ARBA00022801"/>
    </source>
</evidence>
<evidence type="ECO:0000256" key="7">
    <source>
        <dbReference type="SAM" id="MobiDB-lite"/>
    </source>
</evidence>
<proteinExistence type="predicted"/>
<evidence type="ECO:0000256" key="2">
    <source>
        <dbReference type="ARBA" id="ARBA00022695"/>
    </source>
</evidence>
<feature type="region of interest" description="Disordered" evidence="7">
    <location>
        <begin position="201"/>
        <end position="221"/>
    </location>
</feature>
<name>A0ABY9BTN4_VITVI</name>